<dbReference type="RefSeq" id="YP_010651299.1">
    <property type="nucleotide sequence ID" value="NC_070781.1"/>
</dbReference>
<protein>
    <submittedName>
        <fullName evidence="1">Uncharacterized protein</fullName>
    </submittedName>
</protein>
<organism evidence="1 2">
    <name type="scientific">Streptomyces phage Tomas</name>
    <dbReference type="NCBI Taxonomy" id="2914443"/>
    <lineage>
        <taxon>Viruses</taxon>
        <taxon>Duplodnaviria</taxon>
        <taxon>Heunggongvirae</taxon>
        <taxon>Uroviricota</taxon>
        <taxon>Caudoviricetes</taxon>
        <taxon>Stanwilliamsviridae</taxon>
        <taxon>Boydwoodruffvirinae</taxon>
        <taxon>Tomasvirus</taxon>
        <taxon>Tomasvirus tomas</taxon>
    </lineage>
</organism>
<sequence length="57" mass="6567">MDQERINATDAAWLEFKQAARDASEAWKTDSEDGLVSYNWTAYKEYCRLEGIECAES</sequence>
<dbReference type="KEGG" id="vg:77926931"/>
<proteinExistence type="predicted"/>
<evidence type="ECO:0000313" key="2">
    <source>
        <dbReference type="Proteomes" id="UP001202581"/>
    </source>
</evidence>
<gene>
    <name evidence="1" type="primary">213</name>
    <name evidence="1" type="ORF">SEA_TOMAS_213</name>
</gene>
<dbReference type="EMBL" id="OL829978">
    <property type="protein sequence ID" value="UMO76360.1"/>
    <property type="molecule type" value="Genomic_DNA"/>
</dbReference>
<evidence type="ECO:0000313" key="1">
    <source>
        <dbReference type="EMBL" id="UMO76360.1"/>
    </source>
</evidence>
<dbReference type="GeneID" id="77926931"/>
<dbReference type="Proteomes" id="UP001202581">
    <property type="component" value="Segment"/>
</dbReference>
<keyword evidence="2" id="KW-1185">Reference proteome</keyword>
<name>A0AA49BT50_9CAUD</name>
<accession>A0AA49BT50</accession>
<reference evidence="1" key="1">
    <citation type="submission" date="2021-12" db="EMBL/GenBank/DDBJ databases">
        <authorList>
            <person name="Khadka S."/>
            <person name="Uribe D.A."/>
            <person name="Klipsch I.N."/>
            <person name="Rene S.R."/>
            <person name="Jimenez M.L."/>
            <person name="Saini B.K."/>
            <person name="Zugasti M."/>
            <person name="Bullon R.M."/>
            <person name="Sharp C.D."/>
            <person name="Kapinga K.O."/>
            <person name="Warner C.P."/>
            <person name="Sarinana J."/>
            <person name="Jimenez A."/>
            <person name="Layton S.R."/>
            <person name="Nayek S."/>
            <person name="Hughes L.E."/>
            <person name="Garlena R.A."/>
            <person name="Russell D.A."/>
            <person name="Jacobs-Sera D."/>
            <person name="Hatfull G.F."/>
        </authorList>
    </citation>
    <scope>NUCLEOTIDE SEQUENCE</scope>
</reference>